<protein>
    <submittedName>
        <fullName evidence="2">YbaK/EbsC family protein</fullName>
    </submittedName>
</protein>
<reference evidence="2 3" key="1">
    <citation type="submission" date="2020-02" db="EMBL/GenBank/DDBJ databases">
        <authorList>
            <person name="Zheng R.K."/>
            <person name="Sun C.M."/>
        </authorList>
    </citation>
    <scope>NUCLEOTIDE SEQUENCE [LARGE SCALE GENOMIC DNA]</scope>
    <source>
        <strain evidence="3">rifampicinis</strain>
    </source>
</reference>
<dbReference type="EMBL" id="CP062983">
    <property type="protein sequence ID" value="QPC84772.1"/>
    <property type="molecule type" value="Genomic_DNA"/>
</dbReference>
<dbReference type="Pfam" id="PF04073">
    <property type="entry name" value="tRNA_edit"/>
    <property type="match status" value="1"/>
</dbReference>
<dbReference type="PANTHER" id="PTHR30411:SF1">
    <property type="entry name" value="CYTOPLASMIC PROTEIN"/>
    <property type="match status" value="1"/>
</dbReference>
<dbReference type="KEGG" id="pmet:G4Y79_10470"/>
<dbReference type="InterPro" id="IPR007214">
    <property type="entry name" value="YbaK/aa-tRNA-synth-assoc-dom"/>
</dbReference>
<dbReference type="CDD" id="cd04333">
    <property type="entry name" value="ProX_deacylase"/>
    <property type="match status" value="1"/>
</dbReference>
<keyword evidence="3" id="KW-1185">Reference proteome</keyword>
<dbReference type="InterPro" id="IPR036754">
    <property type="entry name" value="YbaK/aa-tRNA-synt-asso_dom_sf"/>
</dbReference>
<evidence type="ECO:0000259" key="1">
    <source>
        <dbReference type="Pfam" id="PF04073"/>
    </source>
</evidence>
<gene>
    <name evidence="2" type="ORF">G4Y79_10470</name>
</gene>
<dbReference type="Proteomes" id="UP000594468">
    <property type="component" value="Chromosome"/>
</dbReference>
<name>A0A7S8ED42_9CHLR</name>
<organism evidence="2 3">
    <name type="scientific">Phototrophicus methaneseepsis</name>
    <dbReference type="NCBI Taxonomy" id="2710758"/>
    <lineage>
        <taxon>Bacteria</taxon>
        <taxon>Bacillati</taxon>
        <taxon>Chloroflexota</taxon>
        <taxon>Candidatus Thermofontia</taxon>
        <taxon>Phototrophicales</taxon>
        <taxon>Phototrophicaceae</taxon>
        <taxon>Phototrophicus</taxon>
    </lineage>
</organism>
<proteinExistence type="predicted"/>
<dbReference type="GO" id="GO:0002161">
    <property type="term" value="F:aminoacyl-tRNA deacylase activity"/>
    <property type="evidence" value="ECO:0007669"/>
    <property type="project" value="InterPro"/>
</dbReference>
<sequence length="160" mass="17086">MQPLTPDDVRLALDAANLGLTIRHFDDSTATSELAAEAIGCVVGQIAKSICILVDGVPILVVASGDQQVDDRKIATMFEVGRKKVKLAKPDQCIEIYGYAPGGVPPVGHRTPNIPIYLDQTLKRYETVYAAAGSPNDNFGMTIEQLETLTGGTWADVSKA</sequence>
<feature type="domain" description="YbaK/aminoacyl-tRNA synthetase-associated" evidence="1">
    <location>
        <begin position="28"/>
        <end position="148"/>
    </location>
</feature>
<accession>A0A7S8ED42</accession>
<evidence type="ECO:0000313" key="3">
    <source>
        <dbReference type="Proteomes" id="UP000594468"/>
    </source>
</evidence>
<dbReference type="PANTHER" id="PTHR30411">
    <property type="entry name" value="CYTOPLASMIC PROTEIN"/>
    <property type="match status" value="1"/>
</dbReference>
<dbReference type="SUPFAM" id="SSF55826">
    <property type="entry name" value="YbaK/ProRS associated domain"/>
    <property type="match status" value="1"/>
</dbReference>
<evidence type="ECO:0000313" key="2">
    <source>
        <dbReference type="EMBL" id="QPC84772.1"/>
    </source>
</evidence>
<dbReference type="Gene3D" id="3.90.960.10">
    <property type="entry name" value="YbaK/aminoacyl-tRNA synthetase-associated domain"/>
    <property type="match status" value="1"/>
</dbReference>
<dbReference type="AlphaFoldDB" id="A0A7S8ED42"/>
<dbReference type="RefSeq" id="WP_195172835.1">
    <property type="nucleotide sequence ID" value="NZ_CP062983.1"/>
</dbReference>